<evidence type="ECO:0000313" key="1">
    <source>
        <dbReference type="EMBL" id="RWX46970.1"/>
    </source>
</evidence>
<gene>
    <name evidence="1" type="ORF">VT98_12463</name>
</gene>
<comment type="caution">
    <text evidence="1">The sequence shown here is derived from an EMBL/GenBank/DDBJ whole genome shotgun (WGS) entry which is preliminary data.</text>
</comment>
<sequence length="261" mass="29249">MIVDNKTRYTATPDSLGNKTSVYRAYLQYKGLKHFWSAGKQRIPLGVGRIWNPVDVFNPVDPEAVEPDERIGTESLRYEYAFTELSNMDVTLARDKAAMRIKGYLEYVDVALIGLVDEDNDQDIIGWELAGRLPETGIELRSEGGSFHDRSSGERHTEFIVGAEYGFANSLTLLGEYKFSDEGEGDYLGGMLSYQPAMLWACALLGVTSLEDSSGFVAPSLEYSLSDEMTLGLGAFLYYGDDEDIFGSAADHYYLRWFVYF</sequence>
<evidence type="ECO:0000313" key="2">
    <source>
        <dbReference type="Proteomes" id="UP000288086"/>
    </source>
</evidence>
<name>A0A3S3QT62_9BACT</name>
<dbReference type="AlphaFoldDB" id="A0A3S3QT62"/>
<keyword evidence="2" id="KW-1185">Reference proteome</keyword>
<accession>A0A3S3QT62</accession>
<proteinExistence type="predicted"/>
<reference evidence="1 2" key="1">
    <citation type="submission" date="2017-01" db="EMBL/GenBank/DDBJ databases">
        <title>The cable genome- insights into the physiology and evolution of filamentous bacteria capable of sulfide oxidation via long distance electron transfer.</title>
        <authorList>
            <person name="Schreiber L."/>
            <person name="Bjerg J.T."/>
            <person name="Boggild A."/>
            <person name="Van De Vossenberg J."/>
            <person name="Meysman F."/>
            <person name="Nielsen L.P."/>
            <person name="Schramm A."/>
            <person name="Kjeldsen K.U."/>
        </authorList>
    </citation>
    <scope>NUCLEOTIDE SEQUENCE [LARGE SCALE GENOMIC DNA]</scope>
    <source>
        <strain evidence="1">A1</strain>
    </source>
</reference>
<organism evidence="1 2">
    <name type="scientific">Candidatus Electrothrix communis</name>
    <dbReference type="NCBI Taxonomy" id="1859133"/>
    <lineage>
        <taxon>Bacteria</taxon>
        <taxon>Pseudomonadati</taxon>
        <taxon>Thermodesulfobacteriota</taxon>
        <taxon>Desulfobulbia</taxon>
        <taxon>Desulfobulbales</taxon>
        <taxon>Desulfobulbaceae</taxon>
        <taxon>Candidatus Electrothrix</taxon>
    </lineage>
</organism>
<protein>
    <submittedName>
        <fullName evidence="1">Uncharacterized protein</fullName>
    </submittedName>
</protein>
<dbReference type="EMBL" id="MTKP01000246">
    <property type="protein sequence ID" value="RWX46970.1"/>
    <property type="molecule type" value="Genomic_DNA"/>
</dbReference>
<dbReference type="Proteomes" id="UP000288086">
    <property type="component" value="Unassembled WGS sequence"/>
</dbReference>